<keyword evidence="1" id="KW-1133">Transmembrane helix</keyword>
<dbReference type="AlphaFoldDB" id="A0A367EVR9"/>
<dbReference type="Proteomes" id="UP000253507">
    <property type="component" value="Unassembled WGS sequence"/>
</dbReference>
<feature type="transmembrane region" description="Helical" evidence="1">
    <location>
        <begin position="20"/>
        <end position="50"/>
    </location>
</feature>
<evidence type="ECO:0000313" key="2">
    <source>
        <dbReference type="EMBL" id="RCG22244.1"/>
    </source>
</evidence>
<keyword evidence="1" id="KW-0812">Transmembrane</keyword>
<organism evidence="2 3">
    <name type="scientific">Streptomyces reniochalinae</name>
    <dbReference type="NCBI Taxonomy" id="2250578"/>
    <lineage>
        <taxon>Bacteria</taxon>
        <taxon>Bacillati</taxon>
        <taxon>Actinomycetota</taxon>
        <taxon>Actinomycetes</taxon>
        <taxon>Kitasatosporales</taxon>
        <taxon>Streptomycetaceae</taxon>
        <taxon>Streptomyces</taxon>
    </lineage>
</organism>
<dbReference type="OrthoDB" id="4245071at2"/>
<protein>
    <recommendedName>
        <fullName evidence="4">DUF4190 domain-containing protein</fullName>
    </recommendedName>
</protein>
<gene>
    <name evidence="2" type="ORF">DQ392_07070</name>
</gene>
<proteinExistence type="predicted"/>
<reference evidence="2 3" key="1">
    <citation type="submission" date="2018-06" db="EMBL/GenBank/DDBJ databases">
        <title>Streptomyces reniochalinae sp. nov. and Streptomyces diacarnus sp. nov. from marine sponges.</title>
        <authorList>
            <person name="Li L."/>
        </authorList>
    </citation>
    <scope>NUCLEOTIDE SEQUENCE [LARGE SCALE GENOMIC DNA]</scope>
    <source>
        <strain evidence="2 3">LHW50302</strain>
    </source>
</reference>
<accession>A0A367EVR9</accession>
<evidence type="ECO:0000313" key="3">
    <source>
        <dbReference type="Proteomes" id="UP000253507"/>
    </source>
</evidence>
<feature type="transmembrane region" description="Helical" evidence="1">
    <location>
        <begin position="57"/>
        <end position="80"/>
    </location>
</feature>
<comment type="caution">
    <text evidence="2">The sequence shown here is derived from an EMBL/GenBank/DDBJ whole genome shotgun (WGS) entry which is preliminary data.</text>
</comment>
<dbReference type="EMBL" id="QOIM01000025">
    <property type="protein sequence ID" value="RCG22244.1"/>
    <property type="molecule type" value="Genomic_DNA"/>
</dbReference>
<keyword evidence="1" id="KW-0472">Membrane</keyword>
<keyword evidence="3" id="KW-1185">Reference proteome</keyword>
<sequence length="86" mass="8780">MSYPGPPYQQGRPANDSNTLSIVGIVLGAIAFLFCPPGFGIAGLICGLVAKSKQERLAGTAIGVSIAGIVIGMAIGYLFFRGMYGG</sequence>
<evidence type="ECO:0008006" key="4">
    <source>
        <dbReference type="Google" id="ProtNLM"/>
    </source>
</evidence>
<dbReference type="RefSeq" id="WP_114014638.1">
    <property type="nucleotide sequence ID" value="NZ_QOIM01000025.1"/>
</dbReference>
<name>A0A367EVR9_9ACTN</name>
<evidence type="ECO:0000256" key="1">
    <source>
        <dbReference type="SAM" id="Phobius"/>
    </source>
</evidence>